<feature type="non-terminal residue" evidence="4">
    <location>
        <position position="1"/>
    </location>
</feature>
<dbReference type="Proteomes" id="UP000243876">
    <property type="component" value="Unassembled WGS sequence"/>
</dbReference>
<dbReference type="InterPro" id="IPR005442">
    <property type="entry name" value="GST_omega"/>
</dbReference>
<evidence type="ECO:0000313" key="5">
    <source>
        <dbReference type="Proteomes" id="UP000243876"/>
    </source>
</evidence>
<dbReference type="Gene3D" id="1.20.1050.10">
    <property type="match status" value="1"/>
</dbReference>
<dbReference type="GO" id="GO:0005737">
    <property type="term" value="C:cytoplasm"/>
    <property type="evidence" value="ECO:0007669"/>
    <property type="project" value="InterPro"/>
</dbReference>
<evidence type="ECO:0000259" key="3">
    <source>
        <dbReference type="PROSITE" id="PS50405"/>
    </source>
</evidence>
<dbReference type="SFLD" id="SFLDS00019">
    <property type="entry name" value="Glutathione_Transferase_(cytos"/>
    <property type="match status" value="1"/>
</dbReference>
<proteinExistence type="predicted"/>
<dbReference type="InterPro" id="IPR010987">
    <property type="entry name" value="Glutathione-S-Trfase_C-like"/>
</dbReference>
<dbReference type="PANTHER" id="PTHR43968:SF6">
    <property type="entry name" value="GLUTATHIONE S-TRANSFERASE OMEGA"/>
    <property type="match status" value="1"/>
</dbReference>
<evidence type="ECO:0000256" key="1">
    <source>
        <dbReference type="ARBA" id="ARBA00023002"/>
    </source>
</evidence>
<keyword evidence="5" id="KW-1185">Reference proteome</keyword>
<dbReference type="Gene3D" id="3.40.30.10">
    <property type="entry name" value="Glutaredoxin"/>
    <property type="match status" value="1"/>
</dbReference>
<dbReference type="PANTHER" id="PTHR43968">
    <property type="match status" value="1"/>
</dbReference>
<gene>
    <name evidence="4" type="primary">SPOSA6832_02176</name>
</gene>
<dbReference type="AlphaFoldDB" id="A0A0D6EKJ7"/>
<dbReference type="SUPFAM" id="SSF52833">
    <property type="entry name" value="Thioredoxin-like"/>
    <property type="match status" value="1"/>
</dbReference>
<dbReference type="PROSITE" id="PS50405">
    <property type="entry name" value="GST_CTER"/>
    <property type="match status" value="1"/>
</dbReference>
<accession>A0A0D6EKJ7</accession>
<dbReference type="PROSITE" id="PS50404">
    <property type="entry name" value="GST_NTER"/>
    <property type="match status" value="1"/>
</dbReference>
<feature type="domain" description="GST N-terminal" evidence="2">
    <location>
        <begin position="3"/>
        <end position="93"/>
    </location>
</feature>
<dbReference type="CDD" id="cd00299">
    <property type="entry name" value="GST_C_family"/>
    <property type="match status" value="1"/>
</dbReference>
<dbReference type="Pfam" id="PF13417">
    <property type="entry name" value="GST_N_3"/>
    <property type="match status" value="1"/>
</dbReference>
<reference evidence="5" key="1">
    <citation type="submission" date="2015-02" db="EMBL/GenBank/DDBJ databases">
        <authorList>
            <person name="Gon?alves P."/>
        </authorList>
    </citation>
    <scope>NUCLEOTIDE SEQUENCE [LARGE SCALE GENOMIC DNA]</scope>
</reference>
<dbReference type="InterPro" id="IPR036249">
    <property type="entry name" value="Thioredoxin-like_sf"/>
</dbReference>
<organism evidence="4 5">
    <name type="scientific">Sporidiobolus salmonicolor</name>
    <name type="common">Yeast-like fungus</name>
    <name type="synonym">Sporobolomyces salmonicolor</name>
    <dbReference type="NCBI Taxonomy" id="5005"/>
    <lineage>
        <taxon>Eukaryota</taxon>
        <taxon>Fungi</taxon>
        <taxon>Dikarya</taxon>
        <taxon>Basidiomycota</taxon>
        <taxon>Pucciniomycotina</taxon>
        <taxon>Microbotryomycetes</taxon>
        <taxon>Sporidiobolales</taxon>
        <taxon>Sporidiobolaceae</taxon>
        <taxon>Sporobolomyces</taxon>
    </lineage>
</organism>
<dbReference type="OrthoDB" id="202840at2759"/>
<sequence>MVAASDLTLYSAKVCPWAQRATLALREVGAYDSGLNHVEIDLTNKPSWYASKVNPASKVPVLQIGKEGEKDTKFIPESGVLLELTSDLFPEKGLTPNDPVQRAEARYFAERYTQIVTGPLMGYIYAGKADGIDSLLAGLDEIQSHLAKHPGTFLLGSDISIGDLAVAPFVGRLFTFAKAGLLPQEVAKTLTSDEKYASLRAYNEALTSRPSWSVRWLALPFPLRLSNSLAILTPFGRQATYDEEYILEKTKARIDVLRAQAKQ</sequence>
<dbReference type="InterPro" id="IPR050983">
    <property type="entry name" value="GST_Omega/HSP26"/>
</dbReference>
<dbReference type="SUPFAM" id="SSF47616">
    <property type="entry name" value="GST C-terminal domain-like"/>
    <property type="match status" value="1"/>
</dbReference>
<dbReference type="InterPro" id="IPR004045">
    <property type="entry name" value="Glutathione_S-Trfase_N"/>
</dbReference>
<protein>
    <submittedName>
        <fullName evidence="4">SPOSA6832_02176-mRNA-1:cds</fullName>
    </submittedName>
</protein>
<name>A0A0D6EKJ7_SPOSA</name>
<dbReference type="GO" id="GO:0045174">
    <property type="term" value="F:glutathione dehydrogenase (ascorbate) activity"/>
    <property type="evidence" value="ECO:0007669"/>
    <property type="project" value="UniProtKB-ARBA"/>
</dbReference>
<dbReference type="InterPro" id="IPR040079">
    <property type="entry name" value="Glutathione_S-Trfase"/>
</dbReference>
<dbReference type="InterPro" id="IPR036282">
    <property type="entry name" value="Glutathione-S-Trfase_C_sf"/>
</dbReference>
<dbReference type="EMBL" id="CENE01000007">
    <property type="protein sequence ID" value="CEQ40547.1"/>
    <property type="molecule type" value="Genomic_DNA"/>
</dbReference>
<feature type="domain" description="GST C-terminal" evidence="3">
    <location>
        <begin position="98"/>
        <end position="235"/>
    </location>
</feature>
<dbReference type="PRINTS" id="PR01625">
    <property type="entry name" value="GSTRNSFRASEO"/>
</dbReference>
<dbReference type="GO" id="GO:0004364">
    <property type="term" value="F:glutathione transferase activity"/>
    <property type="evidence" value="ECO:0007669"/>
    <property type="project" value="InterPro"/>
</dbReference>
<evidence type="ECO:0000313" key="4">
    <source>
        <dbReference type="EMBL" id="CEQ40547.1"/>
    </source>
</evidence>
<keyword evidence="1" id="KW-0560">Oxidoreductase</keyword>
<dbReference type="SFLD" id="SFLDG00358">
    <property type="entry name" value="Main_(cytGST)"/>
    <property type="match status" value="1"/>
</dbReference>
<dbReference type="Pfam" id="PF13410">
    <property type="entry name" value="GST_C_2"/>
    <property type="match status" value="1"/>
</dbReference>
<evidence type="ECO:0000259" key="2">
    <source>
        <dbReference type="PROSITE" id="PS50404"/>
    </source>
</evidence>